<evidence type="ECO:0000313" key="1">
    <source>
        <dbReference type="EMBL" id="KAF4041691.1"/>
    </source>
</evidence>
<dbReference type="EMBL" id="JAACNO010002170">
    <property type="protein sequence ID" value="KAF4135287.1"/>
    <property type="molecule type" value="Genomic_DNA"/>
</dbReference>
<evidence type="ECO:0000313" key="3">
    <source>
        <dbReference type="Proteomes" id="UP000602510"/>
    </source>
</evidence>
<sequence>MTYLAVIDPQLEVDESIEVRNLVDALIGHVQLGAAFHILVILDGQLRNGSLTPLVNPNMQHLTKAQTDSIDQMKLDLVQGTTVTRYSYAVTTGVGLNFATTVSDGGKVFGRSSTFINELNDRHGEAIEPDAIHDERVGASVHQRSALRRLLTLLKGDPDTARRHLDTLGHGSEARADQPQQDVECEYIELHDFRTAFVAAGAALPANVVERI</sequence>
<accession>A0A833WXU3</accession>
<evidence type="ECO:0000313" key="2">
    <source>
        <dbReference type="EMBL" id="KAF4135287.1"/>
    </source>
</evidence>
<gene>
    <name evidence="1" type="ORF">GN244_ATG06008</name>
    <name evidence="2" type="ORF">GN958_ATG15475</name>
</gene>
<comment type="caution">
    <text evidence="1">The sequence shown here is derived from an EMBL/GenBank/DDBJ whole genome shotgun (WGS) entry which is preliminary data.</text>
</comment>
<keyword evidence="3" id="KW-1185">Reference proteome</keyword>
<name>A0A833WXU3_PHYIN</name>
<reference evidence="1" key="1">
    <citation type="submission" date="2020-04" db="EMBL/GenBank/DDBJ databases">
        <title>Hybrid Assembly of Korean Phytophthora infestans isolates.</title>
        <authorList>
            <person name="Prokchorchik M."/>
            <person name="Lee Y."/>
            <person name="Seo J."/>
            <person name="Cho J.-H."/>
            <person name="Park Y.-E."/>
            <person name="Jang D.-C."/>
            <person name="Im J.-S."/>
            <person name="Choi J.-G."/>
            <person name="Park H.-J."/>
            <person name="Lee G.-B."/>
            <person name="Lee Y.-G."/>
            <person name="Hong S.-Y."/>
            <person name="Cho K."/>
            <person name="Sohn K.H."/>
        </authorList>
    </citation>
    <scope>NUCLEOTIDE SEQUENCE</scope>
    <source>
        <strain evidence="1">KR_1_A1</strain>
        <strain evidence="2">KR_2_A2</strain>
    </source>
</reference>
<dbReference type="AlphaFoldDB" id="A0A833WXU3"/>
<protein>
    <submittedName>
        <fullName evidence="1">Uncharacterized protein</fullName>
    </submittedName>
</protein>
<dbReference type="EMBL" id="WSZM01000115">
    <property type="protein sequence ID" value="KAF4041691.1"/>
    <property type="molecule type" value="Genomic_DNA"/>
</dbReference>
<dbReference type="Proteomes" id="UP000602510">
    <property type="component" value="Unassembled WGS sequence"/>
</dbReference>
<organism evidence="1 3">
    <name type="scientific">Phytophthora infestans</name>
    <name type="common">Potato late blight agent</name>
    <name type="synonym">Botrytis infestans</name>
    <dbReference type="NCBI Taxonomy" id="4787"/>
    <lineage>
        <taxon>Eukaryota</taxon>
        <taxon>Sar</taxon>
        <taxon>Stramenopiles</taxon>
        <taxon>Oomycota</taxon>
        <taxon>Peronosporomycetes</taxon>
        <taxon>Peronosporales</taxon>
        <taxon>Peronosporaceae</taxon>
        <taxon>Phytophthora</taxon>
    </lineage>
</organism>
<dbReference type="Proteomes" id="UP000704712">
    <property type="component" value="Unassembled WGS sequence"/>
</dbReference>
<proteinExistence type="predicted"/>